<dbReference type="AlphaFoldDB" id="A0A1I6KSE8"/>
<evidence type="ECO:0000313" key="2">
    <source>
        <dbReference type="Proteomes" id="UP000199659"/>
    </source>
</evidence>
<organism evidence="1 2">
    <name type="scientific">Anaeromicropila populeti</name>
    <dbReference type="NCBI Taxonomy" id="37658"/>
    <lineage>
        <taxon>Bacteria</taxon>
        <taxon>Bacillati</taxon>
        <taxon>Bacillota</taxon>
        <taxon>Clostridia</taxon>
        <taxon>Lachnospirales</taxon>
        <taxon>Lachnospiraceae</taxon>
        <taxon>Anaeromicropila</taxon>
    </lineage>
</organism>
<protein>
    <submittedName>
        <fullName evidence="1">Nitrogen regulatory protein P-II family</fullName>
    </submittedName>
</protein>
<gene>
    <name evidence="1" type="ORF">SAMN05661086_02625</name>
</gene>
<evidence type="ECO:0000313" key="1">
    <source>
        <dbReference type="EMBL" id="SFR93840.1"/>
    </source>
</evidence>
<dbReference type="Proteomes" id="UP000199659">
    <property type="component" value="Unassembled WGS sequence"/>
</dbReference>
<accession>A0A1I6KSE8</accession>
<dbReference type="Gene3D" id="3.30.70.120">
    <property type="match status" value="1"/>
</dbReference>
<dbReference type="InterPro" id="IPR015867">
    <property type="entry name" value="N-reg_PII/ATP_PRibTrfase_C"/>
</dbReference>
<dbReference type="InterPro" id="IPR011322">
    <property type="entry name" value="N-reg_PII-like_a/b"/>
</dbReference>
<reference evidence="1 2" key="1">
    <citation type="submission" date="2016-10" db="EMBL/GenBank/DDBJ databases">
        <authorList>
            <person name="de Groot N.N."/>
        </authorList>
    </citation>
    <scope>NUCLEOTIDE SEQUENCE [LARGE SCALE GENOMIC DNA]</scope>
    <source>
        <strain evidence="1 2">743A</strain>
    </source>
</reference>
<sequence length="117" mass="13242">MRLLFYILNKTEKLDLLLAEFSKRGIQGATVIEGKGMARILFEKHGEDEMPFLSSLRKFLNPERENSNIIFAVIRNEQLSMAVETIEEIVGDLSKSNNGVVFSFPVDFTKGMIDDGK</sequence>
<keyword evidence="2" id="KW-1185">Reference proteome</keyword>
<proteinExistence type="predicted"/>
<dbReference type="SUPFAM" id="SSF54913">
    <property type="entry name" value="GlnB-like"/>
    <property type="match status" value="1"/>
</dbReference>
<dbReference type="EMBL" id="FOYZ01000010">
    <property type="protein sequence ID" value="SFR93840.1"/>
    <property type="molecule type" value="Genomic_DNA"/>
</dbReference>
<name>A0A1I6KSE8_9FIRM</name>
<dbReference type="STRING" id="37658.SAMN05661086_02625"/>